<keyword evidence="2 8" id="KW-0949">S-adenosyl-L-methionine</keyword>
<keyword evidence="8" id="KW-0671">Queuosine biosynthesis</keyword>
<evidence type="ECO:0000313" key="11">
    <source>
        <dbReference type="Proteomes" id="UP000254777"/>
    </source>
</evidence>
<evidence type="ECO:0000256" key="5">
    <source>
        <dbReference type="ARBA" id="ARBA00023004"/>
    </source>
</evidence>
<feature type="binding site" evidence="8">
    <location>
        <position position="42"/>
    </location>
    <ligand>
        <name>[4Fe-4S] cluster</name>
        <dbReference type="ChEBI" id="CHEBI:49883"/>
        <note>4Fe-4S-S-AdoMet</note>
    </ligand>
</feature>
<feature type="binding site" evidence="8">
    <location>
        <position position="34"/>
    </location>
    <ligand>
        <name>substrate</name>
    </ligand>
</feature>
<feature type="binding site" evidence="8">
    <location>
        <position position="38"/>
    </location>
    <ligand>
        <name>[4Fe-4S] cluster</name>
        <dbReference type="ChEBI" id="CHEBI:49883"/>
        <note>4Fe-4S-S-AdoMet</note>
    </ligand>
</feature>
<comment type="pathway">
    <text evidence="8">Purine metabolism; 7-cyano-7-deazaguanine biosynthesis.</text>
</comment>
<sequence>MKEMLQSMKYDVNEIFYSIDGEGPNSGKLSVFIRLNYCNLRCSYCDTEYAFKRVYNFMTVNEIIDEVESYKIKSVTITGGEPLAQDLEELISGLLKLGYEIDIETNGSKDVSKYLLNNVNIILDIKTPTSKMEDFNLYENLKLLRGNDVVKFVVADEFDMNFIVEVMKLYPTDAQIFLSPVYGTDIDKLVEYMKNYRINARLQLQIHKYIWDSEMRGV</sequence>
<dbReference type="Pfam" id="PF04055">
    <property type="entry name" value="Radical_SAM"/>
    <property type="match status" value="1"/>
</dbReference>
<proteinExistence type="inferred from homology"/>
<dbReference type="GO" id="GO:0016840">
    <property type="term" value="F:carbon-nitrogen lyase activity"/>
    <property type="evidence" value="ECO:0007669"/>
    <property type="project" value="UniProtKB-UniRule"/>
</dbReference>
<feature type="binding site" evidence="8">
    <location>
        <position position="80"/>
    </location>
    <ligand>
        <name>S-adenosyl-L-methionine</name>
        <dbReference type="ChEBI" id="CHEBI:59789"/>
    </ligand>
</feature>
<comment type="cofactor">
    <cofactor evidence="8">
        <name>[4Fe-4S] cluster</name>
        <dbReference type="ChEBI" id="CHEBI:49883"/>
    </cofactor>
    <text evidence="8">Binds 1 [4Fe-4S] cluster. The cluster is coordinated with 3 cysteines and an exchangeable S-adenosyl-L-methionine.</text>
</comment>
<keyword evidence="4 8" id="KW-0460">Magnesium</keyword>
<protein>
    <recommendedName>
        <fullName evidence="8">7-carboxy-7-deazaguanine synthase</fullName>
        <shortName evidence="8">CDG synthase</shortName>
        <ecNumber evidence="8">4.3.99.3</ecNumber>
    </recommendedName>
    <alternativeName>
        <fullName evidence="8">Queuosine biosynthesis protein QueE</fullName>
    </alternativeName>
</protein>
<dbReference type="GO" id="GO:0051539">
    <property type="term" value="F:4 iron, 4 sulfur cluster binding"/>
    <property type="evidence" value="ECO:0007669"/>
    <property type="project" value="UniProtKB-UniRule"/>
</dbReference>
<keyword evidence="5 8" id="KW-0408">Iron</keyword>
<dbReference type="Gene3D" id="3.20.20.70">
    <property type="entry name" value="Aldolase class I"/>
    <property type="match status" value="1"/>
</dbReference>
<dbReference type="EMBL" id="UGTH01000001">
    <property type="protein sequence ID" value="SUB74356.1"/>
    <property type="molecule type" value="Genomic_DNA"/>
</dbReference>
<evidence type="ECO:0000256" key="2">
    <source>
        <dbReference type="ARBA" id="ARBA00022691"/>
    </source>
</evidence>
<comment type="function">
    <text evidence="8">Catalyzes the complex heterocyclic radical-mediated conversion of 6-carboxy-5,6,7,8-tetrahydropterin (CPH4) to 7-carboxy-7-deazaguanine (CDG), a step common to the biosynthetic pathways of all 7-deazapurine-containing compounds.</text>
</comment>
<dbReference type="Proteomes" id="UP000254777">
    <property type="component" value="Unassembled WGS sequence"/>
</dbReference>
<dbReference type="UniPathway" id="UPA00391"/>
<keyword evidence="7 8" id="KW-0456">Lyase</keyword>
<feature type="binding site" evidence="8">
    <location>
        <position position="47"/>
    </location>
    <ligand>
        <name>Mg(2+)</name>
        <dbReference type="ChEBI" id="CHEBI:18420"/>
    </ligand>
</feature>
<dbReference type="InterPro" id="IPR013785">
    <property type="entry name" value="Aldolase_TIM"/>
</dbReference>
<comment type="similarity">
    <text evidence="8">Belongs to the radical SAM superfamily. 7-carboxy-7-deazaguanine synthase family.</text>
</comment>
<evidence type="ECO:0000256" key="8">
    <source>
        <dbReference type="HAMAP-Rule" id="MF_00917"/>
    </source>
</evidence>
<dbReference type="SFLD" id="SFLDS00029">
    <property type="entry name" value="Radical_SAM"/>
    <property type="match status" value="1"/>
</dbReference>
<gene>
    <name evidence="8 10" type="primary">queE</name>
    <name evidence="10" type="ORF">NCTC11088_00087</name>
</gene>
<comment type="cofactor">
    <cofactor evidence="8">
        <name>Mg(2+)</name>
        <dbReference type="ChEBI" id="CHEBI:18420"/>
    </cofactor>
</comment>
<evidence type="ECO:0000313" key="10">
    <source>
        <dbReference type="EMBL" id="SUB74356.1"/>
    </source>
</evidence>
<dbReference type="PROSITE" id="PS51918">
    <property type="entry name" value="RADICAL_SAM"/>
    <property type="match status" value="1"/>
</dbReference>
<reference evidence="10 11" key="1">
    <citation type="submission" date="2018-06" db="EMBL/GenBank/DDBJ databases">
        <authorList>
            <consortium name="Pathogen Informatics"/>
            <person name="Doyle S."/>
        </authorList>
    </citation>
    <scope>NUCLEOTIDE SEQUENCE [LARGE SCALE GENOMIC DNA]</scope>
    <source>
        <strain evidence="10 11">NCTC11088</strain>
    </source>
</reference>
<dbReference type="SUPFAM" id="SSF102114">
    <property type="entry name" value="Radical SAM enzymes"/>
    <property type="match status" value="1"/>
</dbReference>
<keyword evidence="6 8" id="KW-0411">Iron-sulfur</keyword>
<comment type="subunit">
    <text evidence="8">Homodimer.</text>
</comment>
<comment type="cofactor">
    <cofactor evidence="8">
        <name>S-adenosyl-L-methionine</name>
        <dbReference type="ChEBI" id="CHEBI:59789"/>
    </cofactor>
    <text evidence="8">Binds 1 S-adenosyl-L-methionine per subunit.</text>
</comment>
<evidence type="ECO:0000256" key="3">
    <source>
        <dbReference type="ARBA" id="ARBA00022723"/>
    </source>
</evidence>
<comment type="catalytic activity">
    <reaction evidence="8">
        <text>6-carboxy-5,6,7,8-tetrahydropterin + H(+) = 7-carboxy-7-carbaguanine + NH4(+)</text>
        <dbReference type="Rhea" id="RHEA:27974"/>
        <dbReference type="ChEBI" id="CHEBI:15378"/>
        <dbReference type="ChEBI" id="CHEBI:28938"/>
        <dbReference type="ChEBI" id="CHEBI:61032"/>
        <dbReference type="ChEBI" id="CHEBI:61036"/>
        <dbReference type="EC" id="4.3.99.3"/>
    </reaction>
</comment>
<evidence type="ECO:0000256" key="4">
    <source>
        <dbReference type="ARBA" id="ARBA00022842"/>
    </source>
</evidence>
<dbReference type="GO" id="GO:0000287">
    <property type="term" value="F:magnesium ion binding"/>
    <property type="evidence" value="ECO:0007669"/>
    <property type="project" value="UniProtKB-UniRule"/>
</dbReference>
<feature type="binding site" evidence="8">
    <location>
        <begin position="19"/>
        <end position="21"/>
    </location>
    <ligand>
        <name>substrate</name>
    </ligand>
</feature>
<keyword evidence="1 8" id="KW-0004">4Fe-4S</keyword>
<name>A0A379D8P2_9FIRM</name>
<feature type="domain" description="Radical SAM core" evidence="9">
    <location>
        <begin position="25"/>
        <end position="213"/>
    </location>
</feature>
<evidence type="ECO:0000256" key="6">
    <source>
        <dbReference type="ARBA" id="ARBA00023014"/>
    </source>
</evidence>
<organism evidence="10 11">
    <name type="scientific">Peptoniphilus indolicus</name>
    <dbReference type="NCBI Taxonomy" id="33030"/>
    <lineage>
        <taxon>Bacteria</taxon>
        <taxon>Bacillati</taxon>
        <taxon>Bacillota</taxon>
        <taxon>Tissierellia</taxon>
        <taxon>Tissierellales</taxon>
        <taxon>Peptoniphilaceae</taxon>
        <taxon>Peptoniphilus</taxon>
    </lineage>
</organism>
<dbReference type="InterPro" id="IPR058240">
    <property type="entry name" value="rSAM_sf"/>
</dbReference>
<dbReference type="PIRSF" id="PIRSF000370">
    <property type="entry name" value="QueE"/>
    <property type="match status" value="1"/>
</dbReference>
<accession>A0A379D8P2</accession>
<dbReference type="GO" id="GO:0008616">
    <property type="term" value="P:tRNA queuosine(34) biosynthetic process"/>
    <property type="evidence" value="ECO:0007669"/>
    <property type="project" value="UniProtKB-UniRule"/>
</dbReference>
<dbReference type="HAMAP" id="MF_00917">
    <property type="entry name" value="QueE"/>
    <property type="match status" value="1"/>
</dbReference>
<dbReference type="InterPro" id="IPR007197">
    <property type="entry name" value="rSAM"/>
</dbReference>
<dbReference type="AlphaFoldDB" id="A0A379D8P2"/>
<dbReference type="CDD" id="cd01335">
    <property type="entry name" value="Radical_SAM"/>
    <property type="match status" value="1"/>
</dbReference>
<evidence type="ECO:0000256" key="7">
    <source>
        <dbReference type="ARBA" id="ARBA00023239"/>
    </source>
</evidence>
<dbReference type="GO" id="GO:1904047">
    <property type="term" value="F:S-adenosyl-L-methionine binding"/>
    <property type="evidence" value="ECO:0007669"/>
    <property type="project" value="UniProtKB-UniRule"/>
</dbReference>
<comment type="caution">
    <text evidence="8">Lacks conserved residue(s) required for the propagation of feature annotation.</text>
</comment>
<evidence type="ECO:0000259" key="9">
    <source>
        <dbReference type="PROSITE" id="PS51918"/>
    </source>
</evidence>
<evidence type="ECO:0000256" key="1">
    <source>
        <dbReference type="ARBA" id="ARBA00022485"/>
    </source>
</evidence>
<dbReference type="InterPro" id="IPR024924">
    <property type="entry name" value="7-CO-7-deazaguanine_synth-like"/>
</dbReference>
<dbReference type="EC" id="4.3.99.3" evidence="8"/>
<dbReference type="PANTHER" id="PTHR42836">
    <property type="entry name" value="7-CARBOXY-7-DEAZAGUANINE SYNTHASE"/>
    <property type="match status" value="1"/>
</dbReference>
<keyword evidence="3 8" id="KW-0479">Metal-binding</keyword>
<feature type="binding site" evidence="8">
    <location>
        <position position="45"/>
    </location>
    <ligand>
        <name>[4Fe-4S] cluster</name>
        <dbReference type="ChEBI" id="CHEBI:49883"/>
        <note>4Fe-4S-S-AdoMet</note>
    </ligand>
</feature>
<feature type="binding site" evidence="8">
    <location>
        <begin position="44"/>
        <end position="46"/>
    </location>
    <ligand>
        <name>S-adenosyl-L-methionine</name>
        <dbReference type="ChEBI" id="CHEBI:59789"/>
    </ligand>
</feature>
<feature type="binding site" evidence="8">
    <location>
        <position position="78"/>
    </location>
    <ligand>
        <name>substrate</name>
    </ligand>
</feature>
<dbReference type="PANTHER" id="PTHR42836:SF1">
    <property type="entry name" value="7-CARBOXY-7-DEAZAGUANINE SYNTHASE"/>
    <property type="match status" value="1"/>
</dbReference>